<dbReference type="InterPro" id="IPR016181">
    <property type="entry name" value="Acyl_CoA_acyltransferase"/>
</dbReference>
<evidence type="ECO:0000313" key="4">
    <source>
        <dbReference type="Proteomes" id="UP000192578"/>
    </source>
</evidence>
<gene>
    <name evidence="3" type="ORF">BV898_02894</name>
</gene>
<feature type="domain" description="N-acetyltransferase" evidence="2">
    <location>
        <begin position="160"/>
        <end position="305"/>
    </location>
</feature>
<dbReference type="GO" id="GO:0005739">
    <property type="term" value="C:mitochondrion"/>
    <property type="evidence" value="ECO:0007669"/>
    <property type="project" value="InterPro"/>
</dbReference>
<dbReference type="SUPFAM" id="SSF55729">
    <property type="entry name" value="Acyl-CoA N-acyltransferases (Nat)"/>
    <property type="match status" value="1"/>
</dbReference>
<sequence length="314" mass="36020">MHIIEEEELGLFVEELKSHWPETLPIYYLAQNHLLKNQFAWPGIEFVVDCFPNHKASIARPKKNQNNVAIPPRFMCHTAHTFFAINEEALGNLLQEPGVVDWSKPTFFYPVSRSLYPKLAEICRVHGSYMGHEEREDLQAFVVVFRHEKLNPGPPLPEGFTLKPLERHHLETVASIWAHGGRTRATLEYMQYLFDTGFPTLGIFNPDGKLAAYAITGADFVFCAAYVFPEYRNHKLFHILTYEWCQIAHKLGVELPFALVSEQNVPSHKALFRVGADRAGWDICYGMYVPKGHEDPDDELIQWRDGLGGIVWKT</sequence>
<dbReference type="AlphaFoldDB" id="A0A1W0X704"/>
<dbReference type="PANTHER" id="PTHR15298:SF1">
    <property type="entry name" value="GLYCINE N-ACYLTRANSFERASE-LIKE PROTEIN"/>
    <property type="match status" value="1"/>
</dbReference>
<dbReference type="InterPro" id="IPR000182">
    <property type="entry name" value="GNAT_dom"/>
</dbReference>
<accession>A0A1W0X704</accession>
<keyword evidence="4" id="KW-1185">Reference proteome</keyword>
<keyword evidence="1" id="KW-0012">Acyltransferase</keyword>
<dbReference type="PROSITE" id="PS51186">
    <property type="entry name" value="GNAT"/>
    <property type="match status" value="1"/>
</dbReference>
<dbReference type="EMBL" id="MTYJ01000013">
    <property type="protein sequence ID" value="OQV23160.1"/>
    <property type="molecule type" value="Genomic_DNA"/>
</dbReference>
<keyword evidence="1" id="KW-0808">Transferase</keyword>
<dbReference type="OrthoDB" id="61870at2759"/>
<dbReference type="GO" id="GO:0047961">
    <property type="term" value="F:glycine N-acyltransferase activity"/>
    <property type="evidence" value="ECO:0007669"/>
    <property type="project" value="InterPro"/>
</dbReference>
<dbReference type="InterPro" id="IPR010313">
    <property type="entry name" value="Glycine_N-acyltransferase"/>
</dbReference>
<dbReference type="InterPro" id="IPR015938">
    <property type="entry name" value="Glycine_N-acyltransferase_N"/>
</dbReference>
<protein>
    <recommendedName>
        <fullName evidence="1">Glycine N-acyltransferase-like protein</fullName>
        <ecNumber evidence="1">2.3.1.-</ecNumber>
    </recommendedName>
</protein>
<comment type="similarity">
    <text evidence="1">Belongs to the glycine N-acyltransferase family.</text>
</comment>
<evidence type="ECO:0000256" key="1">
    <source>
        <dbReference type="RuleBase" id="RU368002"/>
    </source>
</evidence>
<comment type="caution">
    <text evidence="3">The sequence shown here is derived from an EMBL/GenBank/DDBJ whole genome shotgun (WGS) entry which is preliminary data.</text>
</comment>
<dbReference type="Pfam" id="PF06021">
    <property type="entry name" value="Gly_acyl_tr_N"/>
    <property type="match status" value="1"/>
</dbReference>
<dbReference type="PANTHER" id="PTHR15298">
    <property type="entry name" value="L-COA N-ACYLTRANSFERASE-RELATED"/>
    <property type="match status" value="1"/>
</dbReference>
<proteinExistence type="inferred from homology"/>
<name>A0A1W0X704_HYPEX</name>
<dbReference type="Gene3D" id="3.40.630.30">
    <property type="match status" value="1"/>
</dbReference>
<reference evidence="4" key="1">
    <citation type="submission" date="2017-01" db="EMBL/GenBank/DDBJ databases">
        <title>Comparative genomics of anhydrobiosis in the tardigrade Hypsibius dujardini.</title>
        <authorList>
            <person name="Yoshida Y."/>
            <person name="Koutsovoulos G."/>
            <person name="Laetsch D."/>
            <person name="Stevens L."/>
            <person name="Kumar S."/>
            <person name="Horikawa D."/>
            <person name="Ishino K."/>
            <person name="Komine S."/>
            <person name="Tomita M."/>
            <person name="Blaxter M."/>
            <person name="Arakawa K."/>
        </authorList>
    </citation>
    <scope>NUCLEOTIDE SEQUENCE [LARGE SCALE GENOMIC DNA]</scope>
    <source>
        <strain evidence="4">Z151</strain>
    </source>
</reference>
<dbReference type="EC" id="2.3.1.-" evidence="1"/>
<dbReference type="Proteomes" id="UP000192578">
    <property type="component" value="Unassembled WGS sequence"/>
</dbReference>
<evidence type="ECO:0000313" key="3">
    <source>
        <dbReference type="EMBL" id="OQV23160.1"/>
    </source>
</evidence>
<evidence type="ECO:0000259" key="2">
    <source>
        <dbReference type="PROSITE" id="PS51186"/>
    </source>
</evidence>
<organism evidence="3 4">
    <name type="scientific">Hypsibius exemplaris</name>
    <name type="common">Freshwater tardigrade</name>
    <dbReference type="NCBI Taxonomy" id="2072580"/>
    <lineage>
        <taxon>Eukaryota</taxon>
        <taxon>Metazoa</taxon>
        <taxon>Ecdysozoa</taxon>
        <taxon>Tardigrada</taxon>
        <taxon>Eutardigrada</taxon>
        <taxon>Parachela</taxon>
        <taxon>Hypsibioidea</taxon>
        <taxon>Hypsibiidae</taxon>
        <taxon>Hypsibius</taxon>
    </lineage>
</organism>